<name>A0A099I886_CLOIN</name>
<dbReference type="GO" id="GO:0005737">
    <property type="term" value="C:cytoplasm"/>
    <property type="evidence" value="ECO:0007669"/>
    <property type="project" value="UniProtKB-SubCell"/>
</dbReference>
<dbReference type="InterPro" id="IPR051471">
    <property type="entry name" value="Bacterial_PTS_sugar_comp"/>
</dbReference>
<evidence type="ECO:0000256" key="3">
    <source>
        <dbReference type="ARBA" id="ARBA00022490"/>
    </source>
</evidence>
<dbReference type="GO" id="GO:0009401">
    <property type="term" value="P:phosphoenolpyruvate-dependent sugar phosphotransferase system"/>
    <property type="evidence" value="ECO:0007669"/>
    <property type="project" value="UniProtKB-KW"/>
</dbReference>
<reference evidence="9 10" key="1">
    <citation type="submission" date="2014-08" db="EMBL/GenBank/DDBJ databases">
        <title>Clostridium innocuum, an unnegligible vancomycin-resistant pathogen causing extra-intestinal infections.</title>
        <authorList>
            <person name="Feng Y."/>
            <person name="Chiu C.-H."/>
        </authorList>
    </citation>
    <scope>NUCLEOTIDE SEQUENCE [LARGE SCALE GENOMIC DNA]</scope>
    <source>
        <strain evidence="9 10">AN88</strain>
    </source>
</reference>
<dbReference type="GO" id="GO:0016301">
    <property type="term" value="F:kinase activity"/>
    <property type="evidence" value="ECO:0007669"/>
    <property type="project" value="UniProtKB-KW"/>
</dbReference>
<keyword evidence="3" id="KW-0963">Cytoplasm</keyword>
<dbReference type="InterPro" id="IPR036662">
    <property type="entry name" value="PTS_EIIA_man-typ_sf"/>
</dbReference>
<evidence type="ECO:0000256" key="7">
    <source>
        <dbReference type="ARBA" id="ARBA00022777"/>
    </source>
</evidence>
<evidence type="ECO:0000256" key="4">
    <source>
        <dbReference type="ARBA" id="ARBA00022597"/>
    </source>
</evidence>
<dbReference type="RefSeq" id="WP_044904388.1">
    <property type="nucleotide sequence ID" value="NZ_JQIF01000020.1"/>
</dbReference>
<dbReference type="InterPro" id="IPR033887">
    <property type="entry name" value="PTS_IIA_man"/>
</dbReference>
<keyword evidence="2" id="KW-0813">Transport</keyword>
<evidence type="ECO:0000256" key="1">
    <source>
        <dbReference type="ARBA" id="ARBA00004496"/>
    </source>
</evidence>
<keyword evidence="7" id="KW-0418">Kinase</keyword>
<evidence type="ECO:0000313" key="9">
    <source>
        <dbReference type="EMBL" id="KGJ54199.1"/>
    </source>
</evidence>
<sequence length="142" mass="15881">MIGILLISHGPLAQGLKETYCFFNDESDLLDVLCLQEKDDPADFHEKLSLKCDELDQGDGILIFCDIPGGSPANQAQILQAQRKHDLHIISGCNLIMVLEAYISRNFMDLDALCKHCIAKGRESIMELQLSNVEEIDEDAEF</sequence>
<gene>
    <name evidence="9" type="ORF">CIAN88_04890</name>
</gene>
<dbReference type="CDD" id="cd00006">
    <property type="entry name" value="PTS_IIA_man"/>
    <property type="match status" value="1"/>
</dbReference>
<organism evidence="9 10">
    <name type="scientific">Clostridium innocuum</name>
    <dbReference type="NCBI Taxonomy" id="1522"/>
    <lineage>
        <taxon>Bacteria</taxon>
        <taxon>Bacillati</taxon>
        <taxon>Bacillota</taxon>
        <taxon>Clostridia</taxon>
        <taxon>Eubacteriales</taxon>
        <taxon>Clostridiaceae</taxon>
        <taxon>Clostridium</taxon>
    </lineage>
</organism>
<dbReference type="Gene3D" id="3.40.50.510">
    <property type="entry name" value="Phosphotransferase system, mannose-type IIA component"/>
    <property type="match status" value="1"/>
</dbReference>
<feature type="domain" description="PTS EIIA type-4" evidence="8">
    <location>
        <begin position="1"/>
        <end position="125"/>
    </location>
</feature>
<keyword evidence="6" id="KW-0598">Phosphotransferase system</keyword>
<accession>A0A099I886</accession>
<dbReference type="PANTHER" id="PTHR33799">
    <property type="entry name" value="PTS PERMEASE-RELATED-RELATED"/>
    <property type="match status" value="1"/>
</dbReference>
<evidence type="ECO:0000256" key="5">
    <source>
        <dbReference type="ARBA" id="ARBA00022679"/>
    </source>
</evidence>
<dbReference type="SUPFAM" id="SSF53062">
    <property type="entry name" value="PTS system fructose IIA component-like"/>
    <property type="match status" value="1"/>
</dbReference>
<dbReference type="AlphaFoldDB" id="A0A099I886"/>
<evidence type="ECO:0000256" key="6">
    <source>
        <dbReference type="ARBA" id="ARBA00022683"/>
    </source>
</evidence>
<dbReference type="Pfam" id="PF03610">
    <property type="entry name" value="EIIA-man"/>
    <property type="match status" value="1"/>
</dbReference>
<dbReference type="GO" id="GO:0016020">
    <property type="term" value="C:membrane"/>
    <property type="evidence" value="ECO:0007669"/>
    <property type="project" value="InterPro"/>
</dbReference>
<dbReference type="EMBL" id="JQIF01000020">
    <property type="protein sequence ID" value="KGJ54199.1"/>
    <property type="molecule type" value="Genomic_DNA"/>
</dbReference>
<keyword evidence="4" id="KW-0762">Sugar transport</keyword>
<dbReference type="Proteomes" id="UP000030008">
    <property type="component" value="Unassembled WGS sequence"/>
</dbReference>
<dbReference type="InterPro" id="IPR004701">
    <property type="entry name" value="PTS_EIIA_man-typ"/>
</dbReference>
<comment type="subcellular location">
    <subcellularLocation>
        <location evidence="1">Cytoplasm</location>
    </subcellularLocation>
</comment>
<keyword evidence="5" id="KW-0808">Transferase</keyword>
<evidence type="ECO:0000256" key="2">
    <source>
        <dbReference type="ARBA" id="ARBA00022448"/>
    </source>
</evidence>
<dbReference type="PROSITE" id="PS51096">
    <property type="entry name" value="PTS_EIIA_TYPE_4"/>
    <property type="match status" value="1"/>
</dbReference>
<evidence type="ECO:0000259" key="8">
    <source>
        <dbReference type="PROSITE" id="PS51096"/>
    </source>
</evidence>
<evidence type="ECO:0000313" key="10">
    <source>
        <dbReference type="Proteomes" id="UP000030008"/>
    </source>
</evidence>
<proteinExistence type="predicted"/>
<dbReference type="PANTHER" id="PTHR33799:SF1">
    <property type="entry name" value="PTS SYSTEM MANNOSE-SPECIFIC EIIAB COMPONENT-RELATED"/>
    <property type="match status" value="1"/>
</dbReference>
<comment type="caution">
    <text evidence="9">The sequence shown here is derived from an EMBL/GenBank/DDBJ whole genome shotgun (WGS) entry which is preliminary data.</text>
</comment>
<protein>
    <submittedName>
        <fullName evidence="9">PTS mannose transporter subunit IIAB</fullName>
    </submittedName>
</protein>